<feature type="domain" description="PASTA" evidence="5">
    <location>
        <begin position="682"/>
        <end position="746"/>
    </location>
</feature>
<proteinExistence type="inferred from homology"/>
<feature type="domain" description="PASTA" evidence="5">
    <location>
        <begin position="615"/>
        <end position="677"/>
    </location>
</feature>
<evidence type="ECO:0000256" key="1">
    <source>
        <dbReference type="ARBA" id="ARBA00004370"/>
    </source>
</evidence>
<dbReference type="EMBL" id="CZBY01000018">
    <property type="protein sequence ID" value="CUQ89958.1"/>
    <property type="molecule type" value="Genomic_DNA"/>
</dbReference>
<dbReference type="SUPFAM" id="SSF56601">
    <property type="entry name" value="beta-lactamase/transpeptidase-like"/>
    <property type="match status" value="1"/>
</dbReference>
<dbReference type="InterPro" id="IPR036138">
    <property type="entry name" value="PBP_dimer_sf"/>
</dbReference>
<gene>
    <name evidence="6" type="primary">penA</name>
    <name evidence="6" type="ORF">ERS852540_02025</name>
</gene>
<dbReference type="Pfam" id="PF00905">
    <property type="entry name" value="Transpeptidase"/>
    <property type="match status" value="1"/>
</dbReference>
<evidence type="ECO:0000259" key="5">
    <source>
        <dbReference type="PROSITE" id="PS51178"/>
    </source>
</evidence>
<dbReference type="PANTHER" id="PTHR30627">
    <property type="entry name" value="PEPTIDOGLYCAN D,D-TRANSPEPTIDASE"/>
    <property type="match status" value="1"/>
</dbReference>
<dbReference type="InterPro" id="IPR012338">
    <property type="entry name" value="Beta-lactam/transpept-like"/>
</dbReference>
<dbReference type="InterPro" id="IPR005543">
    <property type="entry name" value="PASTA_dom"/>
</dbReference>
<protein>
    <submittedName>
        <fullName evidence="6">Penicillin-binding protein 2</fullName>
    </submittedName>
</protein>
<dbReference type="Gene3D" id="3.90.1310.10">
    <property type="entry name" value="Penicillin-binding protein 2a (Domain 2)"/>
    <property type="match status" value="1"/>
</dbReference>
<evidence type="ECO:0000313" key="7">
    <source>
        <dbReference type="Proteomes" id="UP000095662"/>
    </source>
</evidence>
<dbReference type="Gene3D" id="3.40.710.10">
    <property type="entry name" value="DD-peptidase/beta-lactamase superfamily"/>
    <property type="match status" value="1"/>
</dbReference>
<sequence length="751" mass="81322">MDLKLTQGMKKRILAILMILCIAITGIVSGVLFKVSVIDSKELSAMATDQQQSSFDIKAKRGTIYDRNNKVLAQSTTVWDVIISPGDIEKNEPENREFICKGISDILGVKYETLTEACKDTSSRYYVVKKKVDRSTVEKINNFVLKNNLNRYSVYTVENSERSYPNGTLAASVLGFVNENEEGYGIEAYYNSYLKGTDGRVITTTDAHGNAMPYDYSARYSAKDGNSLVLTIDETLQYYLEKNLEITVSQHKLANRSTGIIMNAKTGAIVAMATSPGFDPNDPSYVYFESDRLTLAKMSADKKTEEEILAKKQEIWGKQWQNKAVSELYIPGSVFKMFTCASALEEEVVSLDSTFECSGIADVAGTKIRCWNVGGHGVSNLTEAMIRSCNPAFIKIGQLLGVEKFSKYFEAFGFTEKTGIDLPGEADSLYVKESDMGIVELSSSAFGQTTKVTPIQMVTAAAAVVNGGKLVTPYVVDKIIDSDGNVVKSAQTVVRRQVISEETSATMRKILEDVVTANGGGNAYMSGYRIGGKSGTSEKIDDYNSGKTPELRYVATFCAIVPIDDPEYVMLVVCDEPTSGYIYGSAIAAPVVSAVFKEGLEYMGIYPQYTADELAQQDVTVPWVGGYNSIRAEAQLTAAGLKAEYIGSTDGTEVTGQVPSAGTVMPSGSTVMLYMGDIPLSDYRMSTVPNVIGMTVEEANKALSEAGLNISITGAATGSEAKAVSQSVNSGLVVYRGSVIEVNFLVNNETG</sequence>
<organism evidence="6 7">
    <name type="scientific">[Eubacterium] siraeum</name>
    <dbReference type="NCBI Taxonomy" id="39492"/>
    <lineage>
        <taxon>Bacteria</taxon>
        <taxon>Bacillati</taxon>
        <taxon>Bacillota</taxon>
        <taxon>Clostridia</taxon>
        <taxon>Eubacteriales</taxon>
        <taxon>Oscillospiraceae</taxon>
        <taxon>Oscillospiraceae incertae sedis</taxon>
    </lineage>
</organism>
<dbReference type="AlphaFoldDB" id="A0A174ZZK1"/>
<dbReference type="Pfam" id="PF03717">
    <property type="entry name" value="PBP_dimer"/>
    <property type="match status" value="1"/>
</dbReference>
<dbReference type="GO" id="GO:0071555">
    <property type="term" value="P:cell wall organization"/>
    <property type="evidence" value="ECO:0007669"/>
    <property type="project" value="TreeGrafter"/>
</dbReference>
<dbReference type="SUPFAM" id="SSF54184">
    <property type="entry name" value="Penicillin-binding protein 2x (pbp-2x), c-terminal domain"/>
    <property type="match status" value="2"/>
</dbReference>
<keyword evidence="4" id="KW-0812">Transmembrane</keyword>
<dbReference type="STRING" id="39492.ERS852540_02025"/>
<dbReference type="GO" id="GO:0008658">
    <property type="term" value="F:penicillin binding"/>
    <property type="evidence" value="ECO:0007669"/>
    <property type="project" value="InterPro"/>
</dbReference>
<dbReference type="SUPFAM" id="SSF56519">
    <property type="entry name" value="Penicillin binding protein dimerisation domain"/>
    <property type="match status" value="1"/>
</dbReference>
<comment type="subcellular location">
    <subcellularLocation>
        <location evidence="1">Membrane</location>
    </subcellularLocation>
</comment>
<dbReference type="GO" id="GO:0005886">
    <property type="term" value="C:plasma membrane"/>
    <property type="evidence" value="ECO:0007669"/>
    <property type="project" value="TreeGrafter"/>
</dbReference>
<evidence type="ECO:0000256" key="3">
    <source>
        <dbReference type="ARBA" id="ARBA00023136"/>
    </source>
</evidence>
<evidence type="ECO:0000313" key="6">
    <source>
        <dbReference type="EMBL" id="CUQ89958.1"/>
    </source>
</evidence>
<dbReference type="InterPro" id="IPR005311">
    <property type="entry name" value="PBP_dimer"/>
</dbReference>
<dbReference type="Gene3D" id="3.30.10.20">
    <property type="match status" value="2"/>
</dbReference>
<keyword evidence="3 4" id="KW-0472">Membrane</keyword>
<dbReference type="PANTHER" id="PTHR30627:SF1">
    <property type="entry name" value="PEPTIDOGLYCAN D,D-TRANSPEPTIDASE FTSI"/>
    <property type="match status" value="1"/>
</dbReference>
<dbReference type="Proteomes" id="UP000095662">
    <property type="component" value="Unassembled WGS sequence"/>
</dbReference>
<dbReference type="CDD" id="cd06575">
    <property type="entry name" value="PASTA_Pbp2x-like_2"/>
    <property type="match status" value="1"/>
</dbReference>
<dbReference type="InterPro" id="IPR001460">
    <property type="entry name" value="PCN-bd_Tpept"/>
</dbReference>
<reference evidence="6 7" key="1">
    <citation type="submission" date="2015-09" db="EMBL/GenBank/DDBJ databases">
        <authorList>
            <consortium name="Pathogen Informatics"/>
        </authorList>
    </citation>
    <scope>NUCLEOTIDE SEQUENCE [LARGE SCALE GENOMIC DNA]</scope>
    <source>
        <strain evidence="6 7">2789STDY5834928</strain>
    </source>
</reference>
<dbReference type="Pfam" id="PF03793">
    <property type="entry name" value="PASTA"/>
    <property type="match status" value="2"/>
</dbReference>
<feature type="transmembrane region" description="Helical" evidence="4">
    <location>
        <begin position="12"/>
        <end position="33"/>
    </location>
</feature>
<dbReference type="SMART" id="SM00740">
    <property type="entry name" value="PASTA"/>
    <property type="match status" value="2"/>
</dbReference>
<comment type="similarity">
    <text evidence="2">Belongs to the transpeptidase family.</text>
</comment>
<accession>A0A174ZZK1</accession>
<keyword evidence="4" id="KW-1133">Transmembrane helix</keyword>
<evidence type="ECO:0000256" key="4">
    <source>
        <dbReference type="SAM" id="Phobius"/>
    </source>
</evidence>
<dbReference type="OrthoDB" id="9804124at2"/>
<dbReference type="InterPro" id="IPR050515">
    <property type="entry name" value="Beta-lactam/transpept"/>
</dbReference>
<evidence type="ECO:0000256" key="2">
    <source>
        <dbReference type="ARBA" id="ARBA00007171"/>
    </source>
</evidence>
<dbReference type="PROSITE" id="PS51178">
    <property type="entry name" value="PASTA"/>
    <property type="match status" value="2"/>
</dbReference>
<name>A0A174ZZK1_9FIRM</name>